<organism evidence="1">
    <name type="scientific">Siphoviridae sp. ctiOl67</name>
    <dbReference type="NCBI Taxonomy" id="2825622"/>
    <lineage>
        <taxon>Viruses</taxon>
        <taxon>Duplodnaviria</taxon>
        <taxon>Heunggongvirae</taxon>
        <taxon>Uroviricota</taxon>
        <taxon>Caudoviricetes</taxon>
    </lineage>
</organism>
<reference evidence="1" key="1">
    <citation type="journal article" date="2021" name="Proc. Natl. Acad. Sci. U.S.A.">
        <title>A Catalog of Tens of Thousands of Viruses from Human Metagenomes Reveals Hidden Associations with Chronic Diseases.</title>
        <authorList>
            <person name="Tisza M.J."/>
            <person name="Buck C.B."/>
        </authorList>
    </citation>
    <scope>NUCLEOTIDE SEQUENCE</scope>
    <source>
        <strain evidence="1">CtiOl67</strain>
    </source>
</reference>
<dbReference type="EMBL" id="BK015666">
    <property type="protein sequence ID" value="DAE18974.1"/>
    <property type="molecule type" value="Genomic_DNA"/>
</dbReference>
<evidence type="ECO:0000313" key="1">
    <source>
        <dbReference type="EMBL" id="DAE18974.1"/>
    </source>
</evidence>
<sequence>MAKSINEAVKIVDNMQIEFTGLFDLIITGYTNDIDKVLKDINDNLIINKICPSSDDIELYMLKLNNEIYKLSDNVERMGIYDSVSKAIYKDCYNQIYLNNQIKDGEKKNKTTVAELTALSEQGTVYENLVNDVYNKVYKTLKIKLDAAQSMLGTLSKLLSKRMQDAQMTIPTGMSSKKISSNPFYVPTGGAENAV</sequence>
<accession>A0A8S5QI41</accession>
<protein>
    <submittedName>
        <fullName evidence="1">Uncharacterized protein</fullName>
    </submittedName>
</protein>
<name>A0A8S5QI41_9CAUD</name>
<proteinExistence type="predicted"/>